<feature type="domain" description="Glycosyltransferase 2-like" evidence="1">
    <location>
        <begin position="19"/>
        <end position="123"/>
    </location>
</feature>
<dbReference type="AlphaFoldDB" id="A0A921LTV4"/>
<dbReference type="PANTHER" id="PTHR43685:SF11">
    <property type="entry name" value="GLYCOSYLTRANSFERASE TAGX-RELATED"/>
    <property type="match status" value="1"/>
</dbReference>
<organism evidence="2 3">
    <name type="scientific">Enorma phocaeensis</name>
    <dbReference type="NCBI Taxonomy" id="1871019"/>
    <lineage>
        <taxon>Bacteria</taxon>
        <taxon>Bacillati</taxon>
        <taxon>Actinomycetota</taxon>
        <taxon>Coriobacteriia</taxon>
        <taxon>Coriobacteriales</taxon>
        <taxon>Coriobacteriaceae</taxon>
        <taxon>Enorma</taxon>
    </lineage>
</organism>
<reference evidence="2" key="2">
    <citation type="submission" date="2021-09" db="EMBL/GenBank/DDBJ databases">
        <authorList>
            <person name="Gilroy R."/>
        </authorList>
    </citation>
    <scope>NUCLEOTIDE SEQUENCE</scope>
    <source>
        <strain evidence="2">ChiHjej13B12-9602</strain>
    </source>
</reference>
<evidence type="ECO:0000313" key="3">
    <source>
        <dbReference type="Proteomes" id="UP000753256"/>
    </source>
</evidence>
<accession>A0A921LTV4</accession>
<dbReference type="RefSeq" id="WP_273190887.1">
    <property type="nucleotide sequence ID" value="NZ_DYUZ01000029.1"/>
</dbReference>
<dbReference type="Pfam" id="PF00535">
    <property type="entry name" value="Glycos_transf_2"/>
    <property type="match status" value="1"/>
</dbReference>
<proteinExistence type="predicted"/>
<dbReference type="CDD" id="cd00761">
    <property type="entry name" value="Glyco_tranf_GTA_type"/>
    <property type="match status" value="1"/>
</dbReference>
<protein>
    <submittedName>
        <fullName evidence="2">Glycosyltransferase family 2 protein</fullName>
    </submittedName>
</protein>
<reference evidence="2" key="1">
    <citation type="journal article" date="2021" name="PeerJ">
        <title>Extensive microbial diversity within the chicken gut microbiome revealed by metagenomics and culture.</title>
        <authorList>
            <person name="Gilroy R."/>
            <person name="Ravi A."/>
            <person name="Getino M."/>
            <person name="Pursley I."/>
            <person name="Horton D.L."/>
            <person name="Alikhan N.F."/>
            <person name="Baker D."/>
            <person name="Gharbi K."/>
            <person name="Hall N."/>
            <person name="Watson M."/>
            <person name="Adriaenssens E.M."/>
            <person name="Foster-Nyarko E."/>
            <person name="Jarju S."/>
            <person name="Secka A."/>
            <person name="Antonio M."/>
            <person name="Oren A."/>
            <person name="Chaudhuri R.R."/>
            <person name="La Ragione R."/>
            <person name="Hildebrand F."/>
            <person name="Pallen M.J."/>
        </authorList>
    </citation>
    <scope>NUCLEOTIDE SEQUENCE</scope>
    <source>
        <strain evidence="2">ChiHjej13B12-9602</strain>
    </source>
</reference>
<dbReference type="SUPFAM" id="SSF53448">
    <property type="entry name" value="Nucleotide-diphospho-sugar transferases"/>
    <property type="match status" value="1"/>
</dbReference>
<name>A0A921LTV4_9ACTN</name>
<sequence length="364" mass="39372">MMGGLGPVSRRAAKQPLVSVVMTTHNAEQHIGRAVESVLSQGSTDIQLLVADRGSTDGTVRILEGIAERDISLDVLNLGDADEEAALDAAIAASRGRYILVMGQNDWFAPHALGALAQALTASELEMGIMALSIDTYLGHGERVSQVLDVPLAPTSSASEFRHGAAPLIEQGLFSVLRGKALLRARIDDLGLRMALCKSQVSFLAAYLEDVARVAVVSDAVYHATAAGESLAAPGGLAYAHREREHERLLELVSYWHLEDDHDLVIAVHRLHLRQIVASIERIVLARGISSIERTERVRDILEAPGTQRTIKALDKARGPAGLMYRWVARRNVMGCCLGARISKLAYASRLPLPRHPLSMLGLM</sequence>
<evidence type="ECO:0000313" key="2">
    <source>
        <dbReference type="EMBL" id="HJG37849.1"/>
    </source>
</evidence>
<evidence type="ECO:0000259" key="1">
    <source>
        <dbReference type="Pfam" id="PF00535"/>
    </source>
</evidence>
<comment type="caution">
    <text evidence="2">The sequence shown here is derived from an EMBL/GenBank/DDBJ whole genome shotgun (WGS) entry which is preliminary data.</text>
</comment>
<dbReference type="InterPro" id="IPR050834">
    <property type="entry name" value="Glycosyltransf_2"/>
</dbReference>
<dbReference type="InterPro" id="IPR029044">
    <property type="entry name" value="Nucleotide-diphossugar_trans"/>
</dbReference>
<dbReference type="InterPro" id="IPR001173">
    <property type="entry name" value="Glyco_trans_2-like"/>
</dbReference>
<dbReference type="PANTHER" id="PTHR43685">
    <property type="entry name" value="GLYCOSYLTRANSFERASE"/>
    <property type="match status" value="1"/>
</dbReference>
<dbReference type="Proteomes" id="UP000753256">
    <property type="component" value="Unassembled WGS sequence"/>
</dbReference>
<gene>
    <name evidence="2" type="ORF">K8V70_08335</name>
</gene>
<dbReference type="EMBL" id="DYUZ01000029">
    <property type="protein sequence ID" value="HJG37849.1"/>
    <property type="molecule type" value="Genomic_DNA"/>
</dbReference>
<dbReference type="Gene3D" id="3.90.550.10">
    <property type="entry name" value="Spore Coat Polysaccharide Biosynthesis Protein SpsA, Chain A"/>
    <property type="match status" value="1"/>
</dbReference>